<keyword evidence="3" id="KW-1185">Reference proteome</keyword>
<dbReference type="AlphaFoldDB" id="A0A6J5WFG7"/>
<protein>
    <submittedName>
        <fullName evidence="2">Uncharacterized protein</fullName>
    </submittedName>
</protein>
<dbReference type="EMBL" id="CAEKKB010000002">
    <property type="protein sequence ID" value="CAB4298392.1"/>
    <property type="molecule type" value="Genomic_DNA"/>
</dbReference>
<evidence type="ECO:0000256" key="1">
    <source>
        <dbReference type="SAM" id="MobiDB-lite"/>
    </source>
</evidence>
<organism evidence="2 3">
    <name type="scientific">Prunus armeniaca</name>
    <name type="common">Apricot</name>
    <name type="synonym">Armeniaca vulgaris</name>
    <dbReference type="NCBI Taxonomy" id="36596"/>
    <lineage>
        <taxon>Eukaryota</taxon>
        <taxon>Viridiplantae</taxon>
        <taxon>Streptophyta</taxon>
        <taxon>Embryophyta</taxon>
        <taxon>Tracheophyta</taxon>
        <taxon>Spermatophyta</taxon>
        <taxon>Magnoliopsida</taxon>
        <taxon>eudicotyledons</taxon>
        <taxon>Gunneridae</taxon>
        <taxon>Pentapetalae</taxon>
        <taxon>rosids</taxon>
        <taxon>fabids</taxon>
        <taxon>Rosales</taxon>
        <taxon>Rosaceae</taxon>
        <taxon>Amygdaloideae</taxon>
        <taxon>Amygdaleae</taxon>
        <taxon>Prunus</taxon>
    </lineage>
</organism>
<accession>A0A6J5WFG7</accession>
<gene>
    <name evidence="2" type="ORF">ORAREDHAP_LOCUS10714</name>
</gene>
<name>A0A6J5WFG7_PRUAR</name>
<feature type="region of interest" description="Disordered" evidence="1">
    <location>
        <begin position="1"/>
        <end position="27"/>
    </location>
</feature>
<proteinExistence type="predicted"/>
<evidence type="ECO:0000313" key="2">
    <source>
        <dbReference type="EMBL" id="CAB4298392.1"/>
    </source>
</evidence>
<dbReference type="Proteomes" id="UP000507245">
    <property type="component" value="Unassembled WGS sequence"/>
</dbReference>
<evidence type="ECO:0000313" key="3">
    <source>
        <dbReference type="Proteomes" id="UP000507245"/>
    </source>
</evidence>
<reference evidence="3" key="1">
    <citation type="journal article" date="2020" name="Genome Biol.">
        <title>Gamete binning: chromosome-level and haplotype-resolved genome assembly enabled by high-throughput single-cell sequencing of gamete genomes.</title>
        <authorList>
            <person name="Campoy J.A."/>
            <person name="Sun H."/>
            <person name="Goel M."/>
            <person name="Jiao W.-B."/>
            <person name="Folz-Donahue K."/>
            <person name="Wang N."/>
            <person name="Rubio M."/>
            <person name="Liu C."/>
            <person name="Kukat C."/>
            <person name="Ruiz D."/>
            <person name="Huettel B."/>
            <person name="Schneeberger K."/>
        </authorList>
    </citation>
    <scope>NUCLEOTIDE SEQUENCE [LARGE SCALE GENOMIC DNA]</scope>
    <source>
        <strain evidence="3">cv. Rojo Pasion</strain>
    </source>
</reference>
<sequence>MQWREEETDGVKKANSHHSNGPCKSTGKLQCRKSVVRSMLKSCWALQQLRELQYPKCGILCCSVEQCSFVLISCF</sequence>